<keyword evidence="2" id="KW-1185">Reference proteome</keyword>
<reference evidence="1" key="1">
    <citation type="submission" date="2020-05" db="EMBL/GenBank/DDBJ databases">
        <title>Large-scale comparative analyses of tick genomes elucidate their genetic diversity and vector capacities.</title>
        <authorList>
            <person name="Jia N."/>
            <person name="Wang J."/>
            <person name="Shi W."/>
            <person name="Du L."/>
            <person name="Sun Y."/>
            <person name="Zhan W."/>
            <person name="Jiang J."/>
            <person name="Wang Q."/>
            <person name="Zhang B."/>
            <person name="Ji P."/>
            <person name="Sakyi L.B."/>
            <person name="Cui X."/>
            <person name="Yuan T."/>
            <person name="Jiang B."/>
            <person name="Yang W."/>
            <person name="Lam T.T.-Y."/>
            <person name="Chang Q."/>
            <person name="Ding S."/>
            <person name="Wang X."/>
            <person name="Zhu J."/>
            <person name="Ruan X."/>
            <person name="Zhao L."/>
            <person name="Wei J."/>
            <person name="Que T."/>
            <person name="Du C."/>
            <person name="Cheng J."/>
            <person name="Dai P."/>
            <person name="Han X."/>
            <person name="Huang E."/>
            <person name="Gao Y."/>
            <person name="Liu J."/>
            <person name="Shao H."/>
            <person name="Ye R."/>
            <person name="Li L."/>
            <person name="Wei W."/>
            <person name="Wang X."/>
            <person name="Wang C."/>
            <person name="Yang T."/>
            <person name="Huo Q."/>
            <person name="Li W."/>
            <person name="Guo W."/>
            <person name="Chen H."/>
            <person name="Zhou L."/>
            <person name="Ni X."/>
            <person name="Tian J."/>
            <person name="Zhou Y."/>
            <person name="Sheng Y."/>
            <person name="Liu T."/>
            <person name="Pan Y."/>
            <person name="Xia L."/>
            <person name="Li J."/>
            <person name="Zhao F."/>
            <person name="Cao W."/>
        </authorList>
    </citation>
    <scope>NUCLEOTIDE SEQUENCE</scope>
    <source>
        <strain evidence="1">Dsil-2018</strain>
    </source>
</reference>
<accession>A0ACB8CNR2</accession>
<dbReference type="EMBL" id="CM023474">
    <property type="protein sequence ID" value="KAH7948731.1"/>
    <property type="molecule type" value="Genomic_DNA"/>
</dbReference>
<organism evidence="1 2">
    <name type="scientific">Dermacentor silvarum</name>
    <name type="common">Tick</name>
    <dbReference type="NCBI Taxonomy" id="543639"/>
    <lineage>
        <taxon>Eukaryota</taxon>
        <taxon>Metazoa</taxon>
        <taxon>Ecdysozoa</taxon>
        <taxon>Arthropoda</taxon>
        <taxon>Chelicerata</taxon>
        <taxon>Arachnida</taxon>
        <taxon>Acari</taxon>
        <taxon>Parasitiformes</taxon>
        <taxon>Ixodida</taxon>
        <taxon>Ixodoidea</taxon>
        <taxon>Ixodidae</taxon>
        <taxon>Rhipicephalinae</taxon>
        <taxon>Dermacentor</taxon>
    </lineage>
</organism>
<dbReference type="Proteomes" id="UP000821865">
    <property type="component" value="Chromosome 5"/>
</dbReference>
<evidence type="ECO:0000313" key="1">
    <source>
        <dbReference type="EMBL" id="KAH7948731.1"/>
    </source>
</evidence>
<proteinExistence type="predicted"/>
<gene>
    <name evidence="1" type="ORF">HPB49_001426</name>
</gene>
<sequence>MSEDTSPSDRQILLSRLLDAVKQCQIRFGGRKELATESDSRVVNLCTQFEAVLQHGMKKSKGLSSIRQVSEIVKGLNLWNSDSDYVFWHYVRTHLTKHELERYLVLRHVNT</sequence>
<comment type="caution">
    <text evidence="1">The sequence shown here is derived from an EMBL/GenBank/DDBJ whole genome shotgun (WGS) entry which is preliminary data.</text>
</comment>
<protein>
    <submittedName>
        <fullName evidence="1">Uncharacterized protein</fullName>
    </submittedName>
</protein>
<evidence type="ECO:0000313" key="2">
    <source>
        <dbReference type="Proteomes" id="UP000821865"/>
    </source>
</evidence>
<name>A0ACB8CNR2_DERSI</name>